<dbReference type="InterPro" id="IPR013762">
    <property type="entry name" value="Integrase-like_cat_sf"/>
</dbReference>
<evidence type="ECO:0000256" key="1">
    <source>
        <dbReference type="ARBA" id="ARBA00023172"/>
    </source>
</evidence>
<keyword evidence="1" id="KW-0233">DNA recombination</keyword>
<dbReference type="Proteomes" id="UP000569732">
    <property type="component" value="Unassembled WGS sequence"/>
</dbReference>
<gene>
    <name evidence="2" type="ORF">H0A36_17390</name>
</gene>
<dbReference type="SUPFAM" id="SSF56349">
    <property type="entry name" value="DNA breaking-rejoining enzymes"/>
    <property type="match status" value="1"/>
</dbReference>
<dbReference type="EMBL" id="JACCKB010000030">
    <property type="protein sequence ID" value="NYZ67790.1"/>
    <property type="molecule type" value="Genomic_DNA"/>
</dbReference>
<dbReference type="AlphaFoldDB" id="A0A853I1E3"/>
<organism evidence="2 3">
    <name type="scientific">Spartinivicinus marinus</name>
    <dbReference type="NCBI Taxonomy" id="2994442"/>
    <lineage>
        <taxon>Bacteria</taxon>
        <taxon>Pseudomonadati</taxon>
        <taxon>Pseudomonadota</taxon>
        <taxon>Gammaproteobacteria</taxon>
        <taxon>Oceanospirillales</taxon>
        <taxon>Zooshikellaceae</taxon>
        <taxon>Spartinivicinus</taxon>
    </lineage>
</organism>
<reference evidence="2 3" key="1">
    <citation type="submission" date="2020-07" db="EMBL/GenBank/DDBJ databases">
        <title>Endozoicomonas sp. nov., isolated from sediment.</title>
        <authorList>
            <person name="Gu T."/>
        </authorList>
    </citation>
    <scope>NUCLEOTIDE SEQUENCE [LARGE SCALE GENOMIC DNA]</scope>
    <source>
        <strain evidence="2 3">SM1973</strain>
    </source>
</reference>
<dbReference type="InterPro" id="IPR011010">
    <property type="entry name" value="DNA_brk_join_enz"/>
</dbReference>
<dbReference type="GO" id="GO:0015074">
    <property type="term" value="P:DNA integration"/>
    <property type="evidence" value="ECO:0007669"/>
    <property type="project" value="InterPro"/>
</dbReference>
<comment type="caution">
    <text evidence="2">The sequence shown here is derived from an EMBL/GenBank/DDBJ whole genome shotgun (WGS) entry which is preliminary data.</text>
</comment>
<dbReference type="GO" id="GO:0006310">
    <property type="term" value="P:DNA recombination"/>
    <property type="evidence" value="ECO:0007669"/>
    <property type="project" value="UniProtKB-KW"/>
</dbReference>
<evidence type="ECO:0000313" key="2">
    <source>
        <dbReference type="EMBL" id="NYZ67790.1"/>
    </source>
</evidence>
<dbReference type="RefSeq" id="WP_180569813.1">
    <property type="nucleotide sequence ID" value="NZ_JACCKB010000030.1"/>
</dbReference>
<evidence type="ECO:0000313" key="3">
    <source>
        <dbReference type="Proteomes" id="UP000569732"/>
    </source>
</evidence>
<name>A0A853I1E3_9GAMM</name>
<protein>
    <submittedName>
        <fullName evidence="2">Site-specific integrase</fullName>
    </submittedName>
</protein>
<sequence length="230" mass="26454">MALERIFDVEDVNLLLEQNSASPLGYRNTALIMGGVYWGLTPLELSSVTVSDVIASNGNFFRIWVLPEDRSFNKEAREVHTEDHVLPFFEKYTEFRVKAKWGMSNLHSYRGLDPNSKFFLNDKGAEYALTKRKPKKGEEKKPAMYQPRSMNEQLKRMIARTNLYGATPASFRDSFIKGMYEAGAGWSDLMKVTGIKQKRTLENKVRPHERELEAVLGSLFSRVKMPDHLR</sequence>
<proteinExistence type="predicted"/>
<keyword evidence="3" id="KW-1185">Reference proteome</keyword>
<accession>A0A853I1E3</accession>
<dbReference type="Gene3D" id="1.10.443.10">
    <property type="entry name" value="Intergrase catalytic core"/>
    <property type="match status" value="1"/>
</dbReference>
<dbReference type="GO" id="GO:0003677">
    <property type="term" value="F:DNA binding"/>
    <property type="evidence" value="ECO:0007669"/>
    <property type="project" value="InterPro"/>
</dbReference>